<dbReference type="Proteomes" id="UP001398420">
    <property type="component" value="Unassembled WGS sequence"/>
</dbReference>
<accession>A0ABU9LMX1</accession>
<organism evidence="2 3">
    <name type="scientific">Kurthia gibsonii</name>
    <dbReference type="NCBI Taxonomy" id="33946"/>
    <lineage>
        <taxon>Bacteria</taxon>
        <taxon>Bacillati</taxon>
        <taxon>Bacillota</taxon>
        <taxon>Bacilli</taxon>
        <taxon>Bacillales</taxon>
        <taxon>Caryophanaceae</taxon>
        <taxon>Kurthia</taxon>
    </lineage>
</organism>
<dbReference type="EMBL" id="JBCEWA010000005">
    <property type="protein sequence ID" value="MEL5988358.1"/>
    <property type="molecule type" value="Genomic_DNA"/>
</dbReference>
<proteinExistence type="predicted"/>
<sequence length="190" mass="22495">MHQRKEGILNKKSVTIVGIIVLVLAMIWLFYLKNTSYEKPEQAIRAAEKNLTLIPAHQTDNQALYFFLKDDHKYGVTYAQKGMWGWKTRGIIWTKIHDDRNSYEKLTGYQEYEGQLMYGLLKNTKNRAIYFNKQQAKFLKLDELPKEVVKKYRLEDMAIWYLEHDAVIEKGVLRLVDTKTNKTIHRIVIK</sequence>
<keyword evidence="3" id="KW-1185">Reference proteome</keyword>
<keyword evidence="1" id="KW-0812">Transmembrane</keyword>
<reference evidence="2 3" key="1">
    <citation type="submission" date="2024-04" db="EMBL/GenBank/DDBJ databases">
        <authorList>
            <person name="Wu Y.S."/>
            <person name="Zhang L."/>
        </authorList>
    </citation>
    <scope>NUCLEOTIDE SEQUENCE [LARGE SCALE GENOMIC DNA]</scope>
    <source>
        <strain evidence="2 3">KG-01</strain>
    </source>
</reference>
<evidence type="ECO:0000256" key="1">
    <source>
        <dbReference type="SAM" id="Phobius"/>
    </source>
</evidence>
<gene>
    <name evidence="2" type="ORF">AAF454_08055</name>
</gene>
<comment type="caution">
    <text evidence="2">The sequence shown here is derived from an EMBL/GenBank/DDBJ whole genome shotgun (WGS) entry which is preliminary data.</text>
</comment>
<name>A0ABU9LMX1_9BACL</name>
<keyword evidence="1" id="KW-1133">Transmembrane helix</keyword>
<keyword evidence="1" id="KW-0472">Membrane</keyword>
<protein>
    <recommendedName>
        <fullName evidence="4">DUF4309 domain-containing protein</fullName>
    </recommendedName>
</protein>
<dbReference type="RefSeq" id="WP_336663692.1">
    <property type="nucleotide sequence ID" value="NZ_JBBCRB010000003.1"/>
</dbReference>
<feature type="transmembrane region" description="Helical" evidence="1">
    <location>
        <begin position="12"/>
        <end position="31"/>
    </location>
</feature>
<evidence type="ECO:0008006" key="4">
    <source>
        <dbReference type="Google" id="ProtNLM"/>
    </source>
</evidence>
<evidence type="ECO:0000313" key="3">
    <source>
        <dbReference type="Proteomes" id="UP001398420"/>
    </source>
</evidence>
<evidence type="ECO:0000313" key="2">
    <source>
        <dbReference type="EMBL" id="MEL5988358.1"/>
    </source>
</evidence>